<reference evidence="1" key="1">
    <citation type="submission" date="2018-06" db="EMBL/GenBank/DDBJ databases">
        <authorList>
            <person name="Zhirakovskaya E."/>
        </authorList>
    </citation>
    <scope>NUCLEOTIDE SEQUENCE</scope>
</reference>
<name>A0A3B0S6Z4_9ZZZZ</name>
<dbReference type="EMBL" id="UOEI01000264">
    <property type="protein sequence ID" value="VAV99672.1"/>
    <property type="molecule type" value="Genomic_DNA"/>
</dbReference>
<dbReference type="InterPro" id="IPR007332">
    <property type="entry name" value="DUF411"/>
</dbReference>
<protein>
    <submittedName>
        <fullName evidence="1">CopG protein</fullName>
    </submittedName>
</protein>
<dbReference type="AlphaFoldDB" id="A0A3B0S6Z4"/>
<dbReference type="Pfam" id="PF04214">
    <property type="entry name" value="DUF411"/>
    <property type="match status" value="1"/>
</dbReference>
<sequence>MINGYTVEGHVPAGAITKLLQERPDAIGLALPGMPSDAPGMGGDEASWESQPVMLILNDGQMVPYEY</sequence>
<organism evidence="1">
    <name type="scientific">hydrothermal vent metagenome</name>
    <dbReference type="NCBI Taxonomy" id="652676"/>
    <lineage>
        <taxon>unclassified sequences</taxon>
        <taxon>metagenomes</taxon>
        <taxon>ecological metagenomes</taxon>
    </lineage>
</organism>
<accession>A0A3B0S6Z4</accession>
<proteinExistence type="predicted"/>
<gene>
    <name evidence="1" type="ORF">MNBD_ACTINO01-2569</name>
</gene>
<evidence type="ECO:0000313" key="1">
    <source>
        <dbReference type="EMBL" id="VAV99672.1"/>
    </source>
</evidence>